<comment type="caution">
    <text evidence="3">The sequence shown here is derived from an EMBL/GenBank/DDBJ whole genome shotgun (WGS) entry which is preliminary data.</text>
</comment>
<dbReference type="PRINTS" id="PR00368">
    <property type="entry name" value="FADPNR"/>
</dbReference>
<evidence type="ECO:0000313" key="4">
    <source>
        <dbReference type="Proteomes" id="UP000220840"/>
    </source>
</evidence>
<dbReference type="Proteomes" id="UP000220840">
    <property type="component" value="Unassembled WGS sequence"/>
</dbReference>
<accession>A0A2A7MFB8</accession>
<gene>
    <name evidence="3" type="ORF">CQ394_01590</name>
</gene>
<dbReference type="Pfam" id="PF07992">
    <property type="entry name" value="Pyr_redox_2"/>
    <property type="match status" value="1"/>
</dbReference>
<dbReference type="RefSeq" id="WP_058294616.1">
    <property type="nucleotide sequence ID" value="NZ_CAMRXB010000085.1"/>
</dbReference>
<evidence type="ECO:0000313" key="3">
    <source>
        <dbReference type="EMBL" id="PEG30444.1"/>
    </source>
</evidence>
<reference evidence="3 4" key="1">
    <citation type="submission" date="2017-10" db="EMBL/GenBank/DDBJ databases">
        <title>Effective Description of Clostridium neonatale sp. nov. linked to necrotizing enterocolitis in neonates and a clarification of species assignable to the genus Clostridium (Prazmowski 1880) emend. Lawson and Rainey 2016.</title>
        <authorList>
            <person name="Bernard K."/>
            <person name="Burdz T."/>
            <person name="Wiebe D."/>
            <person name="Balcewich B."/>
            <person name="Alfa M."/>
            <person name="Bernier A.-M."/>
        </authorList>
    </citation>
    <scope>NUCLEOTIDE SEQUENCE [LARGE SCALE GENOMIC DNA]</scope>
    <source>
        <strain evidence="3 4">LCDC99A005</strain>
    </source>
</reference>
<evidence type="ECO:0000256" key="1">
    <source>
        <dbReference type="ARBA" id="ARBA00023002"/>
    </source>
</evidence>
<keyword evidence="1" id="KW-0560">Oxidoreductase</keyword>
<dbReference type="InterPro" id="IPR036188">
    <property type="entry name" value="FAD/NAD-bd_sf"/>
</dbReference>
<sequence>MDYELIVVGGGPAGLAAAYEAYNNGIKNILILERDKELGGILNQCIHNGFGLHTFKEELTGPEYAARFIDLVEETEIKVKLDTMVLDISEGIDEKSNEKYKVVHVINSEEGYMELKCKALILAMGCRERTRGAINIPGARPSGIFNAGAAQRYINVEGHMPGKEVVILGSGDIGLIMARRMTLEGAKVKAVVELCPYSNGLNRNIVQCLNDYDIPLYLSHTVVDLVGKTRLKKVIIAEVDSNKQPIKGTEIEFDADTLLLSVGLIPENELSSNAGIKGDRRTNGLEVTESMETSLEGVFACGNVVHVHDLVDFVTQESKHAGACAAKYIKGKLKKESYVNIINGQNINYTVPQKVDIEAVDDKLTVFMRVNNIYHNKVLTVKCNGEVIAKFKREHLAPSEMEKVTLPKVLLNKVKGDMTISLEDGE</sequence>
<keyword evidence="4" id="KW-1185">Reference proteome</keyword>
<evidence type="ECO:0000259" key="2">
    <source>
        <dbReference type="Pfam" id="PF07992"/>
    </source>
</evidence>
<dbReference type="GO" id="GO:0016491">
    <property type="term" value="F:oxidoreductase activity"/>
    <property type="evidence" value="ECO:0007669"/>
    <property type="project" value="UniProtKB-KW"/>
</dbReference>
<dbReference type="InterPro" id="IPR051691">
    <property type="entry name" value="Metab_Enz_Cyan_OpOx_G3PDH"/>
</dbReference>
<dbReference type="AlphaFoldDB" id="A0A2A7MFB8"/>
<dbReference type="PANTHER" id="PTHR42949:SF3">
    <property type="entry name" value="ANAEROBIC GLYCEROL-3-PHOSPHATE DEHYDROGENASE SUBUNIT B"/>
    <property type="match status" value="1"/>
</dbReference>
<protein>
    <submittedName>
        <fullName evidence="3">Pyridine nucleotide-disulfide oxidoreductase</fullName>
    </submittedName>
</protein>
<dbReference type="STRING" id="137838.GCA_001458595_01764"/>
<proteinExistence type="predicted"/>
<organism evidence="3 4">
    <name type="scientific">Clostridium neonatale</name>
    <dbReference type="NCBI Taxonomy" id="137838"/>
    <lineage>
        <taxon>Bacteria</taxon>
        <taxon>Bacillati</taxon>
        <taxon>Bacillota</taxon>
        <taxon>Clostridia</taxon>
        <taxon>Eubacteriales</taxon>
        <taxon>Clostridiaceae</taxon>
        <taxon>Clostridium</taxon>
    </lineage>
</organism>
<dbReference type="OrthoDB" id="9776839at2"/>
<dbReference type="EMBL" id="PDCJ01000001">
    <property type="protein sequence ID" value="PEG30444.1"/>
    <property type="molecule type" value="Genomic_DNA"/>
</dbReference>
<feature type="domain" description="FAD/NAD(P)-binding" evidence="2">
    <location>
        <begin position="4"/>
        <end position="308"/>
    </location>
</feature>
<dbReference type="SUPFAM" id="SSF51905">
    <property type="entry name" value="FAD/NAD(P)-binding domain"/>
    <property type="match status" value="1"/>
</dbReference>
<dbReference type="PRINTS" id="PR00469">
    <property type="entry name" value="PNDRDTASEII"/>
</dbReference>
<name>A0A2A7MFB8_9CLOT</name>
<dbReference type="Gene3D" id="3.50.50.60">
    <property type="entry name" value="FAD/NAD(P)-binding domain"/>
    <property type="match status" value="2"/>
</dbReference>
<dbReference type="InterPro" id="IPR023753">
    <property type="entry name" value="FAD/NAD-binding_dom"/>
</dbReference>
<dbReference type="PANTHER" id="PTHR42949">
    <property type="entry name" value="ANAEROBIC GLYCEROL-3-PHOSPHATE DEHYDROGENASE SUBUNIT B"/>
    <property type="match status" value="1"/>
</dbReference>